<evidence type="ECO:0000313" key="2">
    <source>
        <dbReference type="Proteomes" id="UP000030653"/>
    </source>
</evidence>
<evidence type="ECO:0000313" key="1">
    <source>
        <dbReference type="EMBL" id="EJT96705.1"/>
    </source>
</evidence>
<dbReference type="EMBL" id="JH795881">
    <property type="protein sequence ID" value="EJT96705.1"/>
    <property type="molecule type" value="Genomic_DNA"/>
</dbReference>
<organism evidence="1 2">
    <name type="scientific">Dacryopinax primogenitus (strain DJM 731)</name>
    <name type="common">Brown rot fungus</name>
    <dbReference type="NCBI Taxonomy" id="1858805"/>
    <lineage>
        <taxon>Eukaryota</taxon>
        <taxon>Fungi</taxon>
        <taxon>Dikarya</taxon>
        <taxon>Basidiomycota</taxon>
        <taxon>Agaricomycotina</taxon>
        <taxon>Dacrymycetes</taxon>
        <taxon>Dacrymycetales</taxon>
        <taxon>Dacrymycetaceae</taxon>
        <taxon>Dacryopinax</taxon>
    </lineage>
</organism>
<keyword evidence="2" id="KW-1185">Reference proteome</keyword>
<reference evidence="1 2" key="1">
    <citation type="journal article" date="2012" name="Science">
        <title>The Paleozoic origin of enzymatic lignin decomposition reconstructed from 31 fungal genomes.</title>
        <authorList>
            <person name="Floudas D."/>
            <person name="Binder M."/>
            <person name="Riley R."/>
            <person name="Barry K."/>
            <person name="Blanchette R.A."/>
            <person name="Henrissat B."/>
            <person name="Martinez A.T."/>
            <person name="Otillar R."/>
            <person name="Spatafora J.W."/>
            <person name="Yadav J.S."/>
            <person name="Aerts A."/>
            <person name="Benoit I."/>
            <person name="Boyd A."/>
            <person name="Carlson A."/>
            <person name="Copeland A."/>
            <person name="Coutinho P.M."/>
            <person name="de Vries R.P."/>
            <person name="Ferreira P."/>
            <person name="Findley K."/>
            <person name="Foster B."/>
            <person name="Gaskell J."/>
            <person name="Glotzer D."/>
            <person name="Gorecki P."/>
            <person name="Heitman J."/>
            <person name="Hesse C."/>
            <person name="Hori C."/>
            <person name="Igarashi K."/>
            <person name="Jurgens J.A."/>
            <person name="Kallen N."/>
            <person name="Kersten P."/>
            <person name="Kohler A."/>
            <person name="Kuees U."/>
            <person name="Kumar T.K.A."/>
            <person name="Kuo A."/>
            <person name="LaButti K."/>
            <person name="Larrondo L.F."/>
            <person name="Lindquist E."/>
            <person name="Ling A."/>
            <person name="Lombard V."/>
            <person name="Lucas S."/>
            <person name="Lundell T."/>
            <person name="Martin R."/>
            <person name="McLaughlin D.J."/>
            <person name="Morgenstern I."/>
            <person name="Morin E."/>
            <person name="Murat C."/>
            <person name="Nagy L.G."/>
            <person name="Nolan M."/>
            <person name="Ohm R.A."/>
            <person name="Patyshakuliyeva A."/>
            <person name="Rokas A."/>
            <person name="Ruiz-Duenas F.J."/>
            <person name="Sabat G."/>
            <person name="Salamov A."/>
            <person name="Samejima M."/>
            <person name="Schmutz J."/>
            <person name="Slot J.C."/>
            <person name="St John F."/>
            <person name="Stenlid J."/>
            <person name="Sun H."/>
            <person name="Sun S."/>
            <person name="Syed K."/>
            <person name="Tsang A."/>
            <person name="Wiebenga A."/>
            <person name="Young D."/>
            <person name="Pisabarro A."/>
            <person name="Eastwood D.C."/>
            <person name="Martin F."/>
            <person name="Cullen D."/>
            <person name="Grigoriev I.V."/>
            <person name="Hibbett D.S."/>
        </authorList>
    </citation>
    <scope>NUCLEOTIDE SEQUENCE [LARGE SCALE GENOMIC DNA]</scope>
    <source>
        <strain evidence="1 2">DJM-731 SS1</strain>
    </source>
</reference>
<proteinExistence type="predicted"/>
<dbReference type="OrthoDB" id="3409756at2759"/>
<dbReference type="AlphaFoldDB" id="M5FN25"/>
<dbReference type="RefSeq" id="XP_040623603.1">
    <property type="nucleotide sequence ID" value="XM_040774201.1"/>
</dbReference>
<sequence>MDLAIIIRYMPMLSVFRAPGVQLPSSAFEALAAVSGPSLRELSVEISPDNGEAAVQLMFLGHFPALRCLDLDASDLEDISELGETNTPALNMPYLDTLRVRCRGNHPRHVLLAFFSRGQFPVLQELMLDLPLTSPACEALGPLVGRVNHRLGTLSLHSNLADEGARTLLPLLTELRELVFCDPPRWGFIDCLPPMIDRLIYHVQFDDPVQGRGLVQSLDQILLAPKTRIPSLAVVRLTASGSRPDRFLWSTIAETNIAVAGQLMAKSMDLAEKGIRVIDEELKWLGLRSHA</sequence>
<dbReference type="Proteomes" id="UP000030653">
    <property type="component" value="Unassembled WGS sequence"/>
</dbReference>
<accession>M5FN25</accession>
<evidence type="ECO:0008006" key="3">
    <source>
        <dbReference type="Google" id="ProtNLM"/>
    </source>
</evidence>
<dbReference type="InterPro" id="IPR032675">
    <property type="entry name" value="LRR_dom_sf"/>
</dbReference>
<dbReference type="Gene3D" id="3.80.10.10">
    <property type="entry name" value="Ribonuclease Inhibitor"/>
    <property type="match status" value="1"/>
</dbReference>
<dbReference type="SUPFAM" id="SSF52047">
    <property type="entry name" value="RNI-like"/>
    <property type="match status" value="1"/>
</dbReference>
<protein>
    <recommendedName>
        <fullName evidence="3">RNI-like protein</fullName>
    </recommendedName>
</protein>
<dbReference type="HOGENOM" id="CLU_956517_0_0_1"/>
<gene>
    <name evidence="1" type="ORF">DACRYDRAFT_25530</name>
</gene>
<name>M5FN25_DACPD</name>
<dbReference type="GeneID" id="63689263"/>